<gene>
    <name evidence="14" type="primary">rnhB</name>
    <name evidence="18" type="ORF">MBELCI_2553</name>
</gene>
<evidence type="ECO:0000256" key="14">
    <source>
        <dbReference type="HAMAP-Rule" id="MF_00052"/>
    </source>
</evidence>
<evidence type="ECO:0000259" key="17">
    <source>
        <dbReference type="PROSITE" id="PS51975"/>
    </source>
</evidence>
<proteinExistence type="inferred from homology"/>
<dbReference type="PROSITE" id="PS51975">
    <property type="entry name" value="RNASE_H_2"/>
    <property type="match status" value="1"/>
</dbReference>
<dbReference type="InterPro" id="IPR012337">
    <property type="entry name" value="RNaseH-like_sf"/>
</dbReference>
<dbReference type="InterPro" id="IPR022898">
    <property type="entry name" value="RNase_HII"/>
</dbReference>
<dbReference type="InterPro" id="IPR036397">
    <property type="entry name" value="RNaseH_sf"/>
</dbReference>
<dbReference type="GO" id="GO:0006298">
    <property type="term" value="P:mismatch repair"/>
    <property type="evidence" value="ECO:0007669"/>
    <property type="project" value="TreeGrafter"/>
</dbReference>
<evidence type="ECO:0000256" key="10">
    <source>
        <dbReference type="ARBA" id="ARBA00022723"/>
    </source>
</evidence>
<dbReference type="PANTHER" id="PTHR10954">
    <property type="entry name" value="RIBONUCLEASE H2 SUBUNIT A"/>
    <property type="match status" value="1"/>
</dbReference>
<keyword evidence="11 14" id="KW-0255">Endonuclease</keyword>
<dbReference type="eggNOG" id="COG0164">
    <property type="taxonomic scope" value="Bacteria"/>
</dbReference>
<sequence length="233" mass="24900">MHLRPVPFLSRTLIAAGPRARSADMPPDFTFETAARTRGLLRICGVDEVGRGPLAGPVTAAAVILDPARIPEGLDDSKKLSATRRTVLARAIFETAEVCVAHASVAEIETHNILRASHLAMIRAIAGLSAPPCHVLVDGNMVPRGLDHPCETLVGGDGRSLSIAAASIVAKVERDRIMAKLAGAHPGYGWERNAGYGTAQHMAALLDLGVTPHHRRKFKPIHNMLYQPEIATD</sequence>
<comment type="function">
    <text evidence="3 14 16">Endonuclease that specifically degrades the RNA of RNA-DNA hybrids.</text>
</comment>
<evidence type="ECO:0000256" key="1">
    <source>
        <dbReference type="ARBA" id="ARBA00000077"/>
    </source>
</evidence>
<evidence type="ECO:0000256" key="16">
    <source>
        <dbReference type="RuleBase" id="RU003515"/>
    </source>
</evidence>
<dbReference type="Proteomes" id="UP000016566">
    <property type="component" value="Unassembled WGS sequence"/>
</dbReference>
<evidence type="ECO:0000256" key="2">
    <source>
        <dbReference type="ARBA" id="ARBA00001946"/>
    </source>
</evidence>
<dbReference type="GO" id="GO:0003723">
    <property type="term" value="F:RNA binding"/>
    <property type="evidence" value="ECO:0007669"/>
    <property type="project" value="UniProtKB-UniRule"/>
</dbReference>
<dbReference type="GO" id="GO:0032299">
    <property type="term" value="C:ribonuclease H2 complex"/>
    <property type="evidence" value="ECO:0007669"/>
    <property type="project" value="TreeGrafter"/>
</dbReference>
<dbReference type="PANTHER" id="PTHR10954:SF18">
    <property type="entry name" value="RIBONUCLEASE HII"/>
    <property type="match status" value="1"/>
</dbReference>
<evidence type="ECO:0000256" key="4">
    <source>
        <dbReference type="ARBA" id="ARBA00004496"/>
    </source>
</evidence>
<comment type="caution">
    <text evidence="18">The sequence shown here is derived from an EMBL/GenBank/DDBJ whole genome shotgun (WGS) entry which is preliminary data.</text>
</comment>
<feature type="binding site" evidence="14 15">
    <location>
        <position position="138"/>
    </location>
    <ligand>
        <name>a divalent metal cation</name>
        <dbReference type="ChEBI" id="CHEBI:60240"/>
    </ligand>
</feature>
<dbReference type="CDD" id="cd07182">
    <property type="entry name" value="RNase_HII_bacteria_HII_like"/>
    <property type="match status" value="1"/>
</dbReference>
<dbReference type="GO" id="GO:0004523">
    <property type="term" value="F:RNA-DNA hybrid ribonuclease activity"/>
    <property type="evidence" value="ECO:0007669"/>
    <property type="project" value="UniProtKB-UniRule"/>
</dbReference>
<name>U2YMQ1_9RHOB</name>
<accession>U2YMQ1</accession>
<dbReference type="Pfam" id="PF01351">
    <property type="entry name" value="RNase_HII"/>
    <property type="match status" value="1"/>
</dbReference>
<evidence type="ECO:0000256" key="11">
    <source>
        <dbReference type="ARBA" id="ARBA00022759"/>
    </source>
</evidence>
<comment type="cofactor">
    <cofactor evidence="14 15">
        <name>Mn(2+)</name>
        <dbReference type="ChEBI" id="CHEBI:29035"/>
    </cofactor>
    <cofactor evidence="14 15">
        <name>Mg(2+)</name>
        <dbReference type="ChEBI" id="CHEBI:18420"/>
    </cofactor>
    <text evidence="14 15">Manganese or magnesium. Binds 1 divalent metal ion per monomer in the absence of substrate. May bind a second metal ion after substrate binding.</text>
</comment>
<feature type="binding site" evidence="14 15">
    <location>
        <position position="48"/>
    </location>
    <ligand>
        <name>a divalent metal cation</name>
        <dbReference type="ChEBI" id="CHEBI:60240"/>
    </ligand>
</feature>
<evidence type="ECO:0000313" key="19">
    <source>
        <dbReference type="Proteomes" id="UP000016566"/>
    </source>
</evidence>
<evidence type="ECO:0000256" key="12">
    <source>
        <dbReference type="ARBA" id="ARBA00022801"/>
    </source>
</evidence>
<dbReference type="NCBIfam" id="NF000595">
    <property type="entry name" value="PRK00015.1-3"/>
    <property type="match status" value="1"/>
</dbReference>
<protein>
    <recommendedName>
        <fullName evidence="7 14">Ribonuclease HII</fullName>
        <shortName evidence="14">RNase HII</shortName>
        <ecNumber evidence="6 14">3.1.26.4</ecNumber>
    </recommendedName>
</protein>
<keyword evidence="13 14" id="KW-0464">Manganese</keyword>
<comment type="subcellular location">
    <subcellularLocation>
        <location evidence="4 14">Cytoplasm</location>
    </subcellularLocation>
</comment>
<dbReference type="GO" id="GO:0030145">
    <property type="term" value="F:manganese ion binding"/>
    <property type="evidence" value="ECO:0007669"/>
    <property type="project" value="UniProtKB-UniRule"/>
</dbReference>
<dbReference type="GO" id="GO:0043137">
    <property type="term" value="P:DNA replication, removal of RNA primer"/>
    <property type="evidence" value="ECO:0007669"/>
    <property type="project" value="TreeGrafter"/>
</dbReference>
<keyword evidence="9 14" id="KW-0540">Nuclease</keyword>
<comment type="similarity">
    <text evidence="5 14 16">Belongs to the RNase HII family.</text>
</comment>
<dbReference type="EMBL" id="BATB01000039">
    <property type="protein sequence ID" value="GAD56501.1"/>
    <property type="molecule type" value="Genomic_DNA"/>
</dbReference>
<evidence type="ECO:0000256" key="7">
    <source>
        <dbReference type="ARBA" id="ARBA00019179"/>
    </source>
</evidence>
<evidence type="ECO:0000256" key="8">
    <source>
        <dbReference type="ARBA" id="ARBA00022490"/>
    </source>
</evidence>
<comment type="catalytic activity">
    <reaction evidence="1 14 15 16">
        <text>Endonucleolytic cleavage to 5'-phosphomonoester.</text>
        <dbReference type="EC" id="3.1.26.4"/>
    </reaction>
</comment>
<dbReference type="EC" id="3.1.26.4" evidence="6 14"/>
<evidence type="ECO:0000256" key="5">
    <source>
        <dbReference type="ARBA" id="ARBA00007383"/>
    </source>
</evidence>
<dbReference type="SUPFAM" id="SSF53098">
    <property type="entry name" value="Ribonuclease H-like"/>
    <property type="match status" value="1"/>
</dbReference>
<organism evidence="18 19">
    <name type="scientific">Limimaricola cinnabarinus LL-001</name>
    <dbReference type="NCBI Taxonomy" id="1337093"/>
    <lineage>
        <taxon>Bacteria</taxon>
        <taxon>Pseudomonadati</taxon>
        <taxon>Pseudomonadota</taxon>
        <taxon>Alphaproteobacteria</taxon>
        <taxon>Rhodobacterales</taxon>
        <taxon>Paracoccaceae</taxon>
        <taxon>Limimaricola</taxon>
    </lineage>
</organism>
<dbReference type="Gene3D" id="3.30.420.10">
    <property type="entry name" value="Ribonuclease H-like superfamily/Ribonuclease H"/>
    <property type="match status" value="1"/>
</dbReference>
<keyword evidence="10 14" id="KW-0479">Metal-binding</keyword>
<reference evidence="18" key="1">
    <citation type="journal article" date="2013" name="Genome Announc.">
        <title>Draft Genome Sequence of Loktanella cinnabarina LL-001T, Isolated from Deep-Sea Floor Sediment.</title>
        <authorList>
            <person name="Nishi S."/>
            <person name="Tsubouchi T."/>
            <person name="Takaki Y."/>
            <person name="Koyanagi R."/>
            <person name="Satoh N."/>
            <person name="Maruyama T."/>
            <person name="Hatada Y."/>
        </authorList>
    </citation>
    <scope>NUCLEOTIDE SEQUENCE [LARGE SCALE GENOMIC DNA]</scope>
    <source>
        <strain evidence="18">LL-001</strain>
    </source>
</reference>
<evidence type="ECO:0000313" key="18">
    <source>
        <dbReference type="EMBL" id="GAD56501.1"/>
    </source>
</evidence>
<feature type="domain" description="RNase H type-2" evidence="17">
    <location>
        <begin position="41"/>
        <end position="230"/>
    </location>
</feature>
<comment type="cofactor">
    <cofactor evidence="2">
        <name>Mg(2+)</name>
        <dbReference type="ChEBI" id="CHEBI:18420"/>
    </cofactor>
</comment>
<keyword evidence="12 14" id="KW-0378">Hydrolase</keyword>
<evidence type="ECO:0000256" key="13">
    <source>
        <dbReference type="ARBA" id="ARBA00023211"/>
    </source>
</evidence>
<dbReference type="AlphaFoldDB" id="U2YMQ1"/>
<dbReference type="InterPro" id="IPR024567">
    <property type="entry name" value="RNase_HII/HIII_dom"/>
</dbReference>
<evidence type="ECO:0000256" key="3">
    <source>
        <dbReference type="ARBA" id="ARBA00004065"/>
    </source>
</evidence>
<evidence type="ECO:0000256" key="15">
    <source>
        <dbReference type="PROSITE-ProRule" id="PRU01319"/>
    </source>
</evidence>
<dbReference type="HAMAP" id="MF_00052_B">
    <property type="entry name" value="RNase_HII_B"/>
    <property type="match status" value="1"/>
</dbReference>
<evidence type="ECO:0000256" key="6">
    <source>
        <dbReference type="ARBA" id="ARBA00012180"/>
    </source>
</evidence>
<feature type="binding site" evidence="14 15">
    <location>
        <position position="47"/>
    </location>
    <ligand>
        <name>a divalent metal cation</name>
        <dbReference type="ChEBI" id="CHEBI:60240"/>
    </ligand>
</feature>
<dbReference type="InterPro" id="IPR001352">
    <property type="entry name" value="RNase_HII/HIII"/>
</dbReference>
<keyword evidence="8 14" id="KW-0963">Cytoplasm</keyword>
<keyword evidence="19" id="KW-1185">Reference proteome</keyword>
<dbReference type="STRING" id="1337093.MBELCI_2553"/>
<dbReference type="GO" id="GO:0005737">
    <property type="term" value="C:cytoplasm"/>
    <property type="evidence" value="ECO:0007669"/>
    <property type="project" value="UniProtKB-SubCell"/>
</dbReference>
<evidence type="ECO:0000256" key="9">
    <source>
        <dbReference type="ARBA" id="ARBA00022722"/>
    </source>
</evidence>